<name>A0A453P5N5_AEGTS</name>
<organism evidence="2 3">
    <name type="scientific">Aegilops tauschii subsp. strangulata</name>
    <name type="common">Goatgrass</name>
    <dbReference type="NCBI Taxonomy" id="200361"/>
    <lineage>
        <taxon>Eukaryota</taxon>
        <taxon>Viridiplantae</taxon>
        <taxon>Streptophyta</taxon>
        <taxon>Embryophyta</taxon>
        <taxon>Tracheophyta</taxon>
        <taxon>Spermatophyta</taxon>
        <taxon>Magnoliopsida</taxon>
        <taxon>Liliopsida</taxon>
        <taxon>Poales</taxon>
        <taxon>Poaceae</taxon>
        <taxon>BOP clade</taxon>
        <taxon>Pooideae</taxon>
        <taxon>Triticodae</taxon>
        <taxon>Triticeae</taxon>
        <taxon>Triticinae</taxon>
        <taxon>Aegilops</taxon>
    </lineage>
</organism>
<protein>
    <submittedName>
        <fullName evidence="2">Uncharacterized protein</fullName>
    </submittedName>
</protein>
<evidence type="ECO:0000313" key="3">
    <source>
        <dbReference type="Proteomes" id="UP000015105"/>
    </source>
</evidence>
<feature type="region of interest" description="Disordered" evidence="1">
    <location>
        <begin position="74"/>
        <end position="98"/>
    </location>
</feature>
<dbReference type="AlphaFoldDB" id="A0A453P5N5"/>
<evidence type="ECO:0000313" key="2">
    <source>
        <dbReference type="EnsemblPlants" id="AET6Gv20616300.1"/>
    </source>
</evidence>
<reference evidence="3" key="2">
    <citation type="journal article" date="2017" name="Nat. Plants">
        <title>The Aegilops tauschii genome reveals multiple impacts of transposons.</title>
        <authorList>
            <person name="Zhao G."/>
            <person name="Zou C."/>
            <person name="Li K."/>
            <person name="Wang K."/>
            <person name="Li T."/>
            <person name="Gao L."/>
            <person name="Zhang X."/>
            <person name="Wang H."/>
            <person name="Yang Z."/>
            <person name="Liu X."/>
            <person name="Jiang W."/>
            <person name="Mao L."/>
            <person name="Kong X."/>
            <person name="Jiao Y."/>
            <person name="Jia J."/>
        </authorList>
    </citation>
    <scope>NUCLEOTIDE SEQUENCE [LARGE SCALE GENOMIC DNA]</scope>
    <source>
        <strain evidence="3">cv. AL8/78</strain>
    </source>
</reference>
<evidence type="ECO:0000256" key="1">
    <source>
        <dbReference type="SAM" id="MobiDB-lite"/>
    </source>
</evidence>
<sequence length="122" mass="13245">LDKEVGGPSCEERREGRGLMCKLCRSDRGVKIPSAATDPLRAWHISSLSPSSPPPAAATARPAWWCANQHRLHPSPSANQHRLHPSPSATTTPPTCSAYIHHTSRSLTRRTRHSGASVWSPA</sequence>
<feature type="region of interest" description="Disordered" evidence="1">
    <location>
        <begin position="103"/>
        <end position="122"/>
    </location>
</feature>
<dbReference type="Proteomes" id="UP000015105">
    <property type="component" value="Chromosome 6D"/>
</dbReference>
<reference evidence="2" key="3">
    <citation type="journal article" date="2017" name="Nature">
        <title>Genome sequence of the progenitor of the wheat D genome Aegilops tauschii.</title>
        <authorList>
            <person name="Luo M.C."/>
            <person name="Gu Y.Q."/>
            <person name="Puiu D."/>
            <person name="Wang H."/>
            <person name="Twardziok S.O."/>
            <person name="Deal K.R."/>
            <person name="Huo N."/>
            <person name="Zhu T."/>
            <person name="Wang L."/>
            <person name="Wang Y."/>
            <person name="McGuire P.E."/>
            <person name="Liu S."/>
            <person name="Long H."/>
            <person name="Ramasamy R.K."/>
            <person name="Rodriguez J.C."/>
            <person name="Van S.L."/>
            <person name="Yuan L."/>
            <person name="Wang Z."/>
            <person name="Xia Z."/>
            <person name="Xiao L."/>
            <person name="Anderson O.D."/>
            <person name="Ouyang S."/>
            <person name="Liang Y."/>
            <person name="Zimin A.V."/>
            <person name="Pertea G."/>
            <person name="Qi P."/>
            <person name="Bennetzen J.L."/>
            <person name="Dai X."/>
            <person name="Dawson M.W."/>
            <person name="Muller H.G."/>
            <person name="Kugler K."/>
            <person name="Rivarola-Duarte L."/>
            <person name="Spannagl M."/>
            <person name="Mayer K.F.X."/>
            <person name="Lu F.H."/>
            <person name="Bevan M.W."/>
            <person name="Leroy P."/>
            <person name="Li P."/>
            <person name="You F.M."/>
            <person name="Sun Q."/>
            <person name="Liu Z."/>
            <person name="Lyons E."/>
            <person name="Wicker T."/>
            <person name="Salzberg S.L."/>
            <person name="Devos K.M."/>
            <person name="Dvorak J."/>
        </authorList>
    </citation>
    <scope>NUCLEOTIDE SEQUENCE [LARGE SCALE GENOMIC DNA]</scope>
    <source>
        <strain evidence="2">cv. AL8/78</strain>
    </source>
</reference>
<feature type="compositionally biased region" description="Basic residues" evidence="1">
    <location>
        <begin position="103"/>
        <end position="113"/>
    </location>
</feature>
<proteinExistence type="predicted"/>
<dbReference type="EnsemblPlants" id="AET6Gv20616300.1">
    <property type="protein sequence ID" value="AET6Gv20616300.1"/>
    <property type="gene ID" value="AET6Gv20616300"/>
</dbReference>
<keyword evidence="3" id="KW-1185">Reference proteome</keyword>
<reference evidence="2" key="4">
    <citation type="submission" date="2019-03" db="UniProtKB">
        <authorList>
            <consortium name="EnsemblPlants"/>
        </authorList>
    </citation>
    <scope>IDENTIFICATION</scope>
</reference>
<reference evidence="3" key="1">
    <citation type="journal article" date="2014" name="Science">
        <title>Ancient hybridizations among the ancestral genomes of bread wheat.</title>
        <authorList>
            <consortium name="International Wheat Genome Sequencing Consortium,"/>
            <person name="Marcussen T."/>
            <person name="Sandve S.R."/>
            <person name="Heier L."/>
            <person name="Spannagl M."/>
            <person name="Pfeifer M."/>
            <person name="Jakobsen K.S."/>
            <person name="Wulff B.B."/>
            <person name="Steuernagel B."/>
            <person name="Mayer K.F."/>
            <person name="Olsen O.A."/>
        </authorList>
    </citation>
    <scope>NUCLEOTIDE SEQUENCE [LARGE SCALE GENOMIC DNA]</scope>
    <source>
        <strain evidence="3">cv. AL8/78</strain>
    </source>
</reference>
<feature type="compositionally biased region" description="Low complexity" evidence="1">
    <location>
        <begin position="85"/>
        <end position="98"/>
    </location>
</feature>
<accession>A0A453P5N5</accession>
<reference evidence="2" key="5">
    <citation type="journal article" date="2021" name="G3 (Bethesda)">
        <title>Aegilops tauschii genome assembly Aet v5.0 features greater sequence contiguity and improved annotation.</title>
        <authorList>
            <person name="Wang L."/>
            <person name="Zhu T."/>
            <person name="Rodriguez J.C."/>
            <person name="Deal K.R."/>
            <person name="Dubcovsky J."/>
            <person name="McGuire P.E."/>
            <person name="Lux T."/>
            <person name="Spannagl M."/>
            <person name="Mayer K.F.X."/>
            <person name="Baldrich P."/>
            <person name="Meyers B.C."/>
            <person name="Huo N."/>
            <person name="Gu Y.Q."/>
            <person name="Zhou H."/>
            <person name="Devos K.M."/>
            <person name="Bennetzen J.L."/>
            <person name="Unver T."/>
            <person name="Budak H."/>
            <person name="Gulick P.J."/>
            <person name="Galiba G."/>
            <person name="Kalapos B."/>
            <person name="Nelson D.R."/>
            <person name="Li P."/>
            <person name="You F.M."/>
            <person name="Luo M.C."/>
            <person name="Dvorak J."/>
        </authorList>
    </citation>
    <scope>NUCLEOTIDE SEQUENCE [LARGE SCALE GENOMIC DNA]</scope>
    <source>
        <strain evidence="2">cv. AL8/78</strain>
    </source>
</reference>
<dbReference type="Gramene" id="AET6Gv20616300.1">
    <property type="protein sequence ID" value="AET6Gv20616300.1"/>
    <property type="gene ID" value="AET6Gv20616300"/>
</dbReference>